<dbReference type="EMBL" id="LR798370">
    <property type="protein sequence ID" value="CAB5227230.1"/>
    <property type="molecule type" value="Genomic_DNA"/>
</dbReference>
<evidence type="ECO:0000313" key="4">
    <source>
        <dbReference type="EMBL" id="CAB4210390.1"/>
    </source>
</evidence>
<evidence type="ECO:0000259" key="2">
    <source>
        <dbReference type="Pfam" id="PF10979"/>
    </source>
</evidence>
<dbReference type="Pfam" id="PF10979">
    <property type="entry name" value="DUF2786"/>
    <property type="match status" value="1"/>
</dbReference>
<evidence type="ECO:0000256" key="1">
    <source>
        <dbReference type="SAM" id="MobiDB-lite"/>
    </source>
</evidence>
<reference evidence="4" key="1">
    <citation type="submission" date="2020-05" db="EMBL/GenBank/DDBJ databases">
        <authorList>
            <person name="Chiriac C."/>
            <person name="Salcher M."/>
            <person name="Ghai R."/>
            <person name="Kavagutti S V."/>
        </authorList>
    </citation>
    <scope>NUCLEOTIDE SEQUENCE</scope>
</reference>
<evidence type="ECO:0000313" key="5">
    <source>
        <dbReference type="EMBL" id="CAB5227230.1"/>
    </source>
</evidence>
<organism evidence="4">
    <name type="scientific">uncultured Caudovirales phage</name>
    <dbReference type="NCBI Taxonomy" id="2100421"/>
    <lineage>
        <taxon>Viruses</taxon>
        <taxon>Duplodnaviria</taxon>
        <taxon>Heunggongvirae</taxon>
        <taxon>Uroviricota</taxon>
        <taxon>Caudoviricetes</taxon>
        <taxon>Peduoviridae</taxon>
        <taxon>Maltschvirus</taxon>
        <taxon>Maltschvirus maltsch</taxon>
    </lineage>
</organism>
<dbReference type="EMBL" id="LR797368">
    <property type="protein sequence ID" value="CAB4210390.1"/>
    <property type="molecule type" value="Genomic_DNA"/>
</dbReference>
<gene>
    <name evidence="3" type="ORF">UFOVP1306_43</name>
    <name evidence="4" type="ORF">UFOVP1422_45</name>
    <name evidence="5" type="ORF">UFOVP1519_21</name>
</gene>
<proteinExistence type="predicted"/>
<dbReference type="EMBL" id="LR797265">
    <property type="protein sequence ID" value="CAB4197975.1"/>
    <property type="molecule type" value="Genomic_DNA"/>
</dbReference>
<sequence length="240" mass="26525">MANIEDDRERYVDKVRKILAKAERAGTPEESQAFFAKAANLITRWRIEDIELHGASDIIEKRQINLGTYTPSIDAIAMKHVLTPLGIQLGYSKYRGKGTKPYVVLMGWTNDLNKAELLWAAIEIQLVIAMKSKEPNFGNRNELREWRQSFKLGFARVVGERMTEAAQVVVQEAVLAKPGLGLVLVSKQEQLDQEFRASTSPGRATSVTMSHNGLAAGRQAGASADLGGTRLQHSPRKAIA</sequence>
<dbReference type="InterPro" id="IPR024498">
    <property type="entry name" value="DUF2786"/>
</dbReference>
<evidence type="ECO:0000313" key="3">
    <source>
        <dbReference type="EMBL" id="CAB4197975.1"/>
    </source>
</evidence>
<feature type="domain" description="DUF2786" evidence="2">
    <location>
        <begin position="11"/>
        <end position="48"/>
    </location>
</feature>
<accession>A0A6J5S9L3</accession>
<feature type="region of interest" description="Disordered" evidence="1">
    <location>
        <begin position="221"/>
        <end position="240"/>
    </location>
</feature>
<name>A0A6J5S9L3_9CAUD</name>
<protein>
    <recommendedName>
        <fullName evidence="2">DUF2786 domain-containing protein</fullName>
    </recommendedName>
</protein>